<dbReference type="AlphaFoldDB" id="I3DBI1"/>
<dbReference type="EMBL" id="AJSX01000033">
    <property type="protein sequence ID" value="EIJ69074.1"/>
    <property type="molecule type" value="Genomic_DNA"/>
</dbReference>
<keyword evidence="2" id="KW-1185">Reference proteome</keyword>
<dbReference type="PATRIC" id="fig|1095749.3.peg.1225"/>
<evidence type="ECO:0000313" key="2">
    <source>
        <dbReference type="Proteomes" id="UP000006457"/>
    </source>
</evidence>
<gene>
    <name evidence="1" type="ORF">HMPREF1052_0287</name>
</gene>
<comment type="caution">
    <text evidence="1">The sequence shown here is derived from an EMBL/GenBank/DDBJ whole genome shotgun (WGS) entry which is preliminary data.</text>
</comment>
<sequence length="78" mass="9572">MNSTNKKSTLSLKQQFKLWLEQEQKDDEMIAFATIPHILRRFDRRLAIIKGNQFEKRYLREWREAFRIDREITKESLS</sequence>
<protein>
    <recommendedName>
        <fullName evidence="3">tRNA delta(2)-isopentenylpyrophosphate transferase</fullName>
    </recommendedName>
</protein>
<dbReference type="RefSeq" id="WP_005760822.1">
    <property type="nucleotide sequence ID" value="NZ_AJSX01000033.1"/>
</dbReference>
<evidence type="ECO:0000313" key="1">
    <source>
        <dbReference type="EMBL" id="EIJ69074.1"/>
    </source>
</evidence>
<reference evidence="1 2" key="1">
    <citation type="submission" date="2012-03" db="EMBL/GenBank/DDBJ databases">
        <authorList>
            <person name="Harkins D.M."/>
            <person name="Madupu R."/>
            <person name="Durkin A.S."/>
            <person name="Torralba M."/>
            <person name="Methe B."/>
            <person name="Sutton G.G."/>
            <person name="Nelson K.E."/>
        </authorList>
    </citation>
    <scope>NUCLEOTIDE SEQUENCE [LARGE SCALE GENOMIC DNA]</scope>
    <source>
        <strain evidence="1 2">CCUG 2042</strain>
    </source>
</reference>
<name>I3DBI1_9PAST</name>
<dbReference type="Proteomes" id="UP000006457">
    <property type="component" value="Unassembled WGS sequence"/>
</dbReference>
<evidence type="ECO:0008006" key="3">
    <source>
        <dbReference type="Google" id="ProtNLM"/>
    </source>
</evidence>
<dbReference type="OrthoDB" id="5679371at2"/>
<proteinExistence type="predicted"/>
<organism evidence="1 2">
    <name type="scientific">Pasteurella bettyae CCUG 2042</name>
    <dbReference type="NCBI Taxonomy" id="1095749"/>
    <lineage>
        <taxon>Bacteria</taxon>
        <taxon>Pseudomonadati</taxon>
        <taxon>Pseudomonadota</taxon>
        <taxon>Gammaproteobacteria</taxon>
        <taxon>Pasteurellales</taxon>
        <taxon>Pasteurellaceae</taxon>
        <taxon>Pasteurella</taxon>
    </lineage>
</organism>
<accession>I3DBI1</accession>